<evidence type="ECO:0000313" key="1">
    <source>
        <dbReference type="EMBL" id="MUV13596.1"/>
    </source>
</evidence>
<comment type="caution">
    <text evidence="1">The sequence shown here is derived from an EMBL/GenBank/DDBJ whole genome shotgun (WGS) entry which is preliminary data.</text>
</comment>
<sequence length="575" mass="59851">MATVEQLEAALRKADAAGNVDDARQLASAIRSMRTAAPAAAPAKPDFGGVKGSVNVAATDPNAFRVLQESDPNASANYEKWRTESSARDYAQMPWYQQAAIGLGEPVDRAIRGIGGLVQGDTPQMREMESKAREFNDATVKSTAAGNTGRFAGDVALTAGPMGKGIKGAMAVGALYGGLQPVAEDESRLTNAGIGAGAAWIGGKAGNALSGWGERAAKAIPQETRRLYELAKSHGITLTPAQLSDSKALKFIQSQLERMPIIGGSKKTEQQIAQFNRELAKTIGEDADVVTPEVYAAAKKRMGREFEDLTGRNSLDVSPDLLRRLEAIRSEAALAGDDAQKAVGNALDSIYARLGTGVEGGAQDGTTSALMGGMPGRAYQALDSQLGQVTKLGTPASHFVGQIRSAMRGAMDDSITPADSAAWKTLRQQYGNRKTLRDLVAKGDGGPISPASLMGRVNANNAGKEAMASGGRGELGELARIGQRIKEPPSSGTAERLSPVLLGAAGATNLPLTLAALLGGSAVKKGLDSDFLARLLLAEGRGEARKALAPIVRAGGVAATPAATETKRKDTRKRK</sequence>
<accession>A0A7C9HLI9</accession>
<keyword evidence="2" id="KW-1185">Reference proteome</keyword>
<evidence type="ECO:0000313" key="2">
    <source>
        <dbReference type="Proteomes" id="UP000479692"/>
    </source>
</evidence>
<reference evidence="1 2" key="1">
    <citation type="submission" date="2019-12" db="EMBL/GenBank/DDBJ databases">
        <authorList>
            <person name="Xu J."/>
        </authorList>
    </citation>
    <scope>NUCLEOTIDE SEQUENCE [LARGE SCALE GENOMIC DNA]</scope>
    <source>
        <strain evidence="1 2">HX-5-24</strain>
    </source>
</reference>
<protein>
    <submittedName>
        <fullName evidence="1">Uncharacterized protein</fullName>
    </submittedName>
</protein>
<name>A0A7C9HLI9_9GAMM</name>
<gene>
    <name evidence="1" type="ORF">GN331_05170</name>
</gene>
<dbReference type="EMBL" id="WOXT01000001">
    <property type="protein sequence ID" value="MUV13596.1"/>
    <property type="molecule type" value="Genomic_DNA"/>
</dbReference>
<proteinExistence type="predicted"/>
<dbReference type="RefSeq" id="WP_156640780.1">
    <property type="nucleotide sequence ID" value="NZ_WOXT01000001.1"/>
</dbReference>
<organism evidence="1 2">
    <name type="scientific">Noviluteimonas gilva</name>
    <dbReference type="NCBI Taxonomy" id="2682097"/>
    <lineage>
        <taxon>Bacteria</taxon>
        <taxon>Pseudomonadati</taxon>
        <taxon>Pseudomonadota</taxon>
        <taxon>Gammaproteobacteria</taxon>
        <taxon>Lysobacterales</taxon>
        <taxon>Lysobacteraceae</taxon>
        <taxon>Noviluteimonas</taxon>
    </lineage>
</organism>
<dbReference type="AlphaFoldDB" id="A0A7C9HLI9"/>
<dbReference type="Proteomes" id="UP000479692">
    <property type="component" value="Unassembled WGS sequence"/>
</dbReference>